<feature type="domain" description="DUF3857" evidence="1">
    <location>
        <begin position="49"/>
        <end position="176"/>
    </location>
</feature>
<dbReference type="Gene3D" id="2.60.40.3140">
    <property type="match status" value="1"/>
</dbReference>
<dbReference type="KEGG" id="mrob:HH214_11555"/>
<dbReference type="EMBL" id="CP051682">
    <property type="protein sequence ID" value="QJD96462.1"/>
    <property type="molecule type" value="Genomic_DNA"/>
</dbReference>
<dbReference type="Gene3D" id="3.10.620.30">
    <property type="match status" value="1"/>
</dbReference>
<keyword evidence="3" id="KW-1185">Reference proteome</keyword>
<name>A0A7L5DZC8_9SPHI</name>
<accession>A0A7L5DZC8</accession>
<dbReference type="Pfam" id="PF12969">
    <property type="entry name" value="DUF3857"/>
    <property type="match status" value="1"/>
</dbReference>
<sequence>MVALTTQPYGKIDKADLALTECSFEKGANAMVLFDKGDIYYDNDFNIIVEHHKRIKIFNEAGKKQADIRLEYYGGNRFEYITDLQGEIFNLNNGNIENTKLDKKQLYTQVVDKNKMAIVFSFANVKPGSVIEYKYRQTINSFYAIPIWYFQEEIPVRYSELKTSIPEMLVFTKQQRVYSPLTKYITSTESRSIGGGSNPYQFIENVEIRATANVHSLTEEPYMRSAADNRQSLHFQLTHVMPQGGFTQSYSDSWDKVGGILADDEDFGLQLRHKLQNEEAIVSKAKALKTNEEKIAYVFNEVKNDVKWNGSDDWYTNEGTAKAWEKKTGNSAEVNLILYHLLKQSGVKAYPMVVSTRSHGAVNPAFTFLYQFNRAVVYIPVDSIKHYVLDATNKYNSYREVPDNLLNSAGLYIDKENKKYNMVFLQRSEPAKQAIYVNAEISPEGKMTGIAQISNSSYNRYHNIERYKTDGEKKYIDNLRNNDNNFSITSLKMLNMEVDSLPLNQDVNFSLDISGSDKDYMYFKPDLFSGLRTNPFISETRACDIDFGYCNDYAIAATYKVPAGYKVDALPKSISIVMPNQSIVFRRVMAEEDGVISVRYIVNYKKSQFFKEDYPDFRAFNKKMHELLDEQIVLKKS</sequence>
<dbReference type="Gene3D" id="2.60.120.1130">
    <property type="match status" value="1"/>
</dbReference>
<dbReference type="AlphaFoldDB" id="A0A7L5DZC8"/>
<dbReference type="Proteomes" id="UP000503278">
    <property type="component" value="Chromosome"/>
</dbReference>
<evidence type="ECO:0000313" key="3">
    <source>
        <dbReference type="Proteomes" id="UP000503278"/>
    </source>
</evidence>
<dbReference type="RefSeq" id="WP_169607809.1">
    <property type="nucleotide sequence ID" value="NZ_CP051682.1"/>
</dbReference>
<organism evidence="2 3">
    <name type="scientific">Mucilaginibacter robiniae</name>
    <dbReference type="NCBI Taxonomy" id="2728022"/>
    <lineage>
        <taxon>Bacteria</taxon>
        <taxon>Pseudomonadati</taxon>
        <taxon>Bacteroidota</taxon>
        <taxon>Sphingobacteriia</taxon>
        <taxon>Sphingobacteriales</taxon>
        <taxon>Sphingobacteriaceae</taxon>
        <taxon>Mucilaginibacter</taxon>
    </lineage>
</organism>
<reference evidence="2 3" key="1">
    <citation type="submission" date="2020-04" db="EMBL/GenBank/DDBJ databases">
        <title>Genome sequencing of novel species.</title>
        <authorList>
            <person name="Heo J."/>
            <person name="Kim S.-J."/>
            <person name="Kim J.-S."/>
            <person name="Hong S.-B."/>
            <person name="Kwon S.-W."/>
        </authorList>
    </citation>
    <scope>NUCLEOTIDE SEQUENCE [LARGE SCALE GENOMIC DNA]</scope>
    <source>
        <strain evidence="2 3">F39-2</strain>
    </source>
</reference>
<protein>
    <submittedName>
        <fullName evidence="2">DUF3857 domain-containing protein</fullName>
    </submittedName>
</protein>
<evidence type="ECO:0000259" key="1">
    <source>
        <dbReference type="Pfam" id="PF12969"/>
    </source>
</evidence>
<proteinExistence type="predicted"/>
<dbReference type="InterPro" id="IPR024618">
    <property type="entry name" value="DUF3857"/>
</dbReference>
<evidence type="ECO:0000313" key="2">
    <source>
        <dbReference type="EMBL" id="QJD96462.1"/>
    </source>
</evidence>
<gene>
    <name evidence="2" type="ORF">HH214_11555</name>
</gene>